<dbReference type="SUPFAM" id="SSF49764">
    <property type="entry name" value="HSP20-like chaperones"/>
    <property type="match status" value="1"/>
</dbReference>
<dbReference type="CDD" id="cd06467">
    <property type="entry name" value="p23_NUDC_like"/>
    <property type="match status" value="1"/>
</dbReference>
<evidence type="ECO:0000313" key="8">
    <source>
        <dbReference type="Proteomes" id="UP001159427"/>
    </source>
</evidence>
<keyword evidence="8" id="KW-1185">Reference proteome</keyword>
<evidence type="ECO:0000256" key="5">
    <source>
        <dbReference type="ARBA" id="ARBA00023242"/>
    </source>
</evidence>
<gene>
    <name evidence="7" type="ORF">PEVE_00000295</name>
</gene>
<proteinExistence type="predicted"/>
<evidence type="ECO:0000256" key="3">
    <source>
        <dbReference type="ARBA" id="ARBA00018915"/>
    </source>
</evidence>
<protein>
    <recommendedName>
        <fullName evidence="3">NudC domain-containing protein 1</fullName>
    </recommendedName>
</protein>
<comment type="subcellular location">
    <subcellularLocation>
        <location evidence="2">Cytoplasm</location>
    </subcellularLocation>
    <subcellularLocation>
        <location evidence="1">Nucleus</location>
    </subcellularLocation>
</comment>
<dbReference type="PANTHER" id="PTHR21664">
    <property type="entry name" value="CHRONIC MYELOGENOUS LEUKEMIA TUMOR ANTIGEN 66"/>
    <property type="match status" value="1"/>
</dbReference>
<evidence type="ECO:0000256" key="2">
    <source>
        <dbReference type="ARBA" id="ARBA00004496"/>
    </source>
</evidence>
<keyword evidence="5" id="KW-0539">Nucleus</keyword>
<reference evidence="7 8" key="1">
    <citation type="submission" date="2022-05" db="EMBL/GenBank/DDBJ databases">
        <authorList>
            <consortium name="Genoscope - CEA"/>
            <person name="William W."/>
        </authorList>
    </citation>
    <scope>NUCLEOTIDE SEQUENCE [LARGE SCALE GENOMIC DNA]</scope>
</reference>
<name>A0ABN8PY31_9CNID</name>
<evidence type="ECO:0000313" key="7">
    <source>
        <dbReference type="EMBL" id="CAH3151108.1"/>
    </source>
</evidence>
<dbReference type="Pfam" id="PF04969">
    <property type="entry name" value="CS"/>
    <property type="match status" value="1"/>
</dbReference>
<evidence type="ECO:0000259" key="6">
    <source>
        <dbReference type="PROSITE" id="PS51203"/>
    </source>
</evidence>
<dbReference type="EMBL" id="CALNXI010001003">
    <property type="protein sequence ID" value="CAH3151108.1"/>
    <property type="molecule type" value="Genomic_DNA"/>
</dbReference>
<comment type="caution">
    <text evidence="7">The sequence shown here is derived from an EMBL/GenBank/DDBJ whole genome shotgun (WGS) entry which is preliminary data.</text>
</comment>
<keyword evidence="4" id="KW-0963">Cytoplasm</keyword>
<dbReference type="Proteomes" id="UP001159427">
    <property type="component" value="Unassembled WGS sequence"/>
</dbReference>
<sequence length="578" mass="64730">MESLRPDRTLLNPSFEGYKLSVDALNVSSTALPSAVTELPLGDELLISFQHMRAFGNLNHLVFDSWTDGGKNEAVYFVNENYEVQRAAVKDKDISSVDTVFKIPTTEKLKGSLNTTLFFPSPSLACLSDGCGKLFLLQTDGRTKEDSQNVPWKVAMVYQFNRPSLILHTTHCKETGSVSCLLLSITDNDTSTSVKDTHVVHLELITLSQVKCLSSGSINYICEEIQHFTGYTAPMYAAIEPGRTAILVASEKSFSLVKAYEELPPAQDAEEKANNQQNNSRIQAYKWSQDNEDVTLKFEVADGTTKESIVCEIKTDSMSIRIGEDILLSGMLFAKVKSEESTWTLDKNSLEVVLVKQAEEHHWSSVVKGDDRGEYVLIGEEAERVKEIHSRLEHLTSDKLVEDSRENKMSFTDQQLEECDAFPEDVEYIFRLDVKTGEVTHKVCLAIHQWIFNASLDPNLPPAFCIRHDVDALLWQPKSHSSNEDNWVHTGTFNALGYVQAAKRDRKFSTCAPDMSFATLCDCTRHVYIYRQPEQGAKHASQHVVTLTTSDNEILGLQASNGKVFVLTKQSLHVITVN</sequence>
<accession>A0ABN8PY31</accession>
<evidence type="ECO:0000256" key="1">
    <source>
        <dbReference type="ARBA" id="ARBA00004123"/>
    </source>
</evidence>
<dbReference type="InterPro" id="IPR037895">
    <property type="entry name" value="NUDCD1"/>
</dbReference>
<dbReference type="PANTHER" id="PTHR21664:SF1">
    <property type="entry name" value="NUDC DOMAIN-CONTAINING PROTEIN 1"/>
    <property type="match status" value="1"/>
</dbReference>
<dbReference type="InterPro" id="IPR008978">
    <property type="entry name" value="HSP20-like_chaperone"/>
</dbReference>
<organism evidence="7 8">
    <name type="scientific">Porites evermanni</name>
    <dbReference type="NCBI Taxonomy" id="104178"/>
    <lineage>
        <taxon>Eukaryota</taxon>
        <taxon>Metazoa</taxon>
        <taxon>Cnidaria</taxon>
        <taxon>Anthozoa</taxon>
        <taxon>Hexacorallia</taxon>
        <taxon>Scleractinia</taxon>
        <taxon>Fungiina</taxon>
        <taxon>Poritidae</taxon>
        <taxon>Porites</taxon>
    </lineage>
</organism>
<dbReference type="Gene3D" id="2.60.40.790">
    <property type="match status" value="1"/>
</dbReference>
<evidence type="ECO:0000256" key="4">
    <source>
        <dbReference type="ARBA" id="ARBA00022490"/>
    </source>
</evidence>
<feature type="domain" description="CS" evidence="6">
    <location>
        <begin position="280"/>
        <end position="367"/>
    </location>
</feature>
<dbReference type="PROSITE" id="PS51203">
    <property type="entry name" value="CS"/>
    <property type="match status" value="1"/>
</dbReference>
<dbReference type="InterPro" id="IPR007052">
    <property type="entry name" value="CS_dom"/>
</dbReference>